<accession>A0A8J4QJG1</accession>
<dbReference type="EMBL" id="JRKL02008358">
    <property type="protein sequence ID" value="KAF3946954.1"/>
    <property type="molecule type" value="Genomic_DNA"/>
</dbReference>
<organism evidence="1 2">
    <name type="scientific">Castanea mollissima</name>
    <name type="common">Chinese chestnut</name>
    <dbReference type="NCBI Taxonomy" id="60419"/>
    <lineage>
        <taxon>Eukaryota</taxon>
        <taxon>Viridiplantae</taxon>
        <taxon>Streptophyta</taxon>
        <taxon>Embryophyta</taxon>
        <taxon>Tracheophyta</taxon>
        <taxon>Spermatophyta</taxon>
        <taxon>Magnoliopsida</taxon>
        <taxon>eudicotyledons</taxon>
        <taxon>Gunneridae</taxon>
        <taxon>Pentapetalae</taxon>
        <taxon>rosids</taxon>
        <taxon>fabids</taxon>
        <taxon>Fagales</taxon>
        <taxon>Fagaceae</taxon>
        <taxon>Castanea</taxon>
    </lineage>
</organism>
<feature type="non-terminal residue" evidence="1">
    <location>
        <position position="1"/>
    </location>
</feature>
<proteinExistence type="predicted"/>
<evidence type="ECO:0000313" key="2">
    <source>
        <dbReference type="Proteomes" id="UP000737018"/>
    </source>
</evidence>
<keyword evidence="2" id="KW-1185">Reference proteome</keyword>
<name>A0A8J4QJG1_9ROSI</name>
<dbReference type="AlphaFoldDB" id="A0A8J4QJG1"/>
<evidence type="ECO:0000313" key="1">
    <source>
        <dbReference type="EMBL" id="KAF3946954.1"/>
    </source>
</evidence>
<gene>
    <name evidence="1" type="ORF">CMV_026839</name>
</gene>
<comment type="caution">
    <text evidence="1">The sequence shown here is derived from an EMBL/GenBank/DDBJ whole genome shotgun (WGS) entry which is preliminary data.</text>
</comment>
<dbReference type="Proteomes" id="UP000737018">
    <property type="component" value="Unassembled WGS sequence"/>
</dbReference>
<protein>
    <submittedName>
        <fullName evidence="1">Uncharacterized protein</fullName>
    </submittedName>
</protein>
<reference evidence="1" key="1">
    <citation type="submission" date="2020-03" db="EMBL/GenBank/DDBJ databases">
        <title>Castanea mollissima Vanexum genome sequencing.</title>
        <authorList>
            <person name="Staton M."/>
        </authorList>
    </citation>
    <scope>NUCLEOTIDE SEQUENCE</scope>
    <source>
        <tissue evidence="1">Leaf</tissue>
    </source>
</reference>
<sequence length="107" mass="12395">MRKSTRDLRCCLPEDGNTQMKWKQVYWSTETIAKFMEINFFFGKMFSPRKTHKAKHSSLFILYTFQLAPPTYVSLNHSSLHAPVVSHSSLYHLLSDSEAVASSVFFE</sequence>